<dbReference type="Pfam" id="PF06580">
    <property type="entry name" value="His_kinase"/>
    <property type="match status" value="1"/>
</dbReference>
<keyword evidence="4" id="KW-0472">Membrane</keyword>
<dbReference type="InterPro" id="IPR051552">
    <property type="entry name" value="HptR"/>
</dbReference>
<dbReference type="SUPFAM" id="SSF55874">
    <property type="entry name" value="ATPase domain of HSP90 chaperone/DNA topoisomerase II/histidine kinase"/>
    <property type="match status" value="1"/>
</dbReference>
<evidence type="ECO:0000313" key="7">
    <source>
        <dbReference type="Proteomes" id="UP000051813"/>
    </source>
</evidence>
<keyword evidence="3" id="KW-0808">Transferase</keyword>
<keyword evidence="4" id="KW-0812">Transmembrane</keyword>
<evidence type="ECO:0000256" key="1">
    <source>
        <dbReference type="ARBA" id="ARBA00004370"/>
    </source>
</evidence>
<name>A0A0R2BKE0_9LACO</name>
<feature type="domain" description="HAMP" evidence="5">
    <location>
        <begin position="293"/>
        <end position="346"/>
    </location>
</feature>
<evidence type="ECO:0000259" key="5">
    <source>
        <dbReference type="PROSITE" id="PS50885"/>
    </source>
</evidence>
<dbReference type="SMART" id="SM00304">
    <property type="entry name" value="HAMP"/>
    <property type="match status" value="1"/>
</dbReference>
<dbReference type="PANTHER" id="PTHR42713">
    <property type="entry name" value="HISTIDINE KINASE-RELATED"/>
    <property type="match status" value="1"/>
</dbReference>
<dbReference type="AlphaFoldDB" id="A0A0R2BKE0"/>
<dbReference type="InterPro" id="IPR010559">
    <property type="entry name" value="Sig_transdc_His_kin_internal"/>
</dbReference>
<dbReference type="RefSeq" id="WP_057754683.1">
    <property type="nucleotide sequence ID" value="NZ_AYYK01000003.1"/>
</dbReference>
<dbReference type="Proteomes" id="UP000051813">
    <property type="component" value="Unassembled WGS sequence"/>
</dbReference>
<keyword evidence="6" id="KW-0418">Kinase</keyword>
<evidence type="ECO:0000256" key="3">
    <source>
        <dbReference type="ARBA" id="ARBA00022679"/>
    </source>
</evidence>
<protein>
    <submittedName>
        <fullName evidence="6">Histidine protein kinase</fullName>
    </submittedName>
</protein>
<organism evidence="6 7">
    <name type="scientific">Lapidilactobacillus dextrinicus DSM 20335</name>
    <dbReference type="NCBI Taxonomy" id="1423738"/>
    <lineage>
        <taxon>Bacteria</taxon>
        <taxon>Bacillati</taxon>
        <taxon>Bacillota</taxon>
        <taxon>Bacilli</taxon>
        <taxon>Lactobacillales</taxon>
        <taxon>Lactobacillaceae</taxon>
        <taxon>Lapidilactobacillus</taxon>
    </lineage>
</organism>
<keyword evidence="2" id="KW-0597">Phosphoprotein</keyword>
<dbReference type="GO" id="GO:0016020">
    <property type="term" value="C:membrane"/>
    <property type="evidence" value="ECO:0007669"/>
    <property type="project" value="UniProtKB-SubCell"/>
</dbReference>
<evidence type="ECO:0000256" key="4">
    <source>
        <dbReference type="SAM" id="Phobius"/>
    </source>
</evidence>
<dbReference type="GO" id="GO:0000155">
    <property type="term" value="F:phosphorelay sensor kinase activity"/>
    <property type="evidence" value="ECO:0007669"/>
    <property type="project" value="InterPro"/>
</dbReference>
<sequence>MKSSFIRLINLYTTVLTITVIVATALFAWSSVRNYNSELSQAETTVITQLSESIAQNQQVATQFATQLVDNPDTIQNINKYFSTSLTKYSDYATDATIASGKYFFWPNEVRTFLMQHENINKLTLRLADQKQVFVATQDNPGGKLVSSKSKLAHDPLAVTAPLINQYTLEADGVVGIMFSQRELKKRFAQLTTIRPMQILMRTDQNEPAFYFAGEHVPVSEQRIIKKAANQKRLDDLHAYQVIKKVLPAGSTILMVVNRAKFFQLTFLQILPSMLFGLILLLLLSGGLRLTFRHYQKQLGTIVDTVATFSKGNLDARVAIIPQNTDLQVLAVGINNMLDEIHNHVYTIYQLKIANQSANIRALQAQINPHFLSNTLEYIRMAAIDANQPELANVVYNFAALLRNNTDFSPQSTLKDELSFVEKYVFLYQVRFPDRLAYQIKTDPSVASVRLPKFTLQPIVENYFVHGVDFRHTDNALSIKSWRDGAQTNILVKNNGRPLTTEQLQKINSEMRDPNNVEERTSIGLQNVYLRMKDYFGNSFDMSIDSDGKQGVELRICFKNEVNGEDAESHDC</sequence>
<keyword evidence="7" id="KW-1185">Reference proteome</keyword>
<dbReference type="Gene3D" id="6.10.340.10">
    <property type="match status" value="1"/>
</dbReference>
<reference evidence="6 7" key="1">
    <citation type="journal article" date="2015" name="Genome Announc.">
        <title>Expanding the biotechnology potential of lactobacilli through comparative genomics of 213 strains and associated genera.</title>
        <authorList>
            <person name="Sun Z."/>
            <person name="Harris H.M."/>
            <person name="McCann A."/>
            <person name="Guo C."/>
            <person name="Argimon S."/>
            <person name="Zhang W."/>
            <person name="Yang X."/>
            <person name="Jeffery I.B."/>
            <person name="Cooney J.C."/>
            <person name="Kagawa T.F."/>
            <person name="Liu W."/>
            <person name="Song Y."/>
            <person name="Salvetti E."/>
            <person name="Wrobel A."/>
            <person name="Rasinkangas P."/>
            <person name="Parkhill J."/>
            <person name="Rea M.C."/>
            <person name="O'Sullivan O."/>
            <person name="Ritari J."/>
            <person name="Douillard F.P."/>
            <person name="Paul Ross R."/>
            <person name="Yang R."/>
            <person name="Briner A.E."/>
            <person name="Felis G.E."/>
            <person name="de Vos W.M."/>
            <person name="Barrangou R."/>
            <person name="Klaenhammer T.R."/>
            <person name="Caufield P.W."/>
            <person name="Cui Y."/>
            <person name="Zhang H."/>
            <person name="O'Toole P.W."/>
        </authorList>
    </citation>
    <scope>NUCLEOTIDE SEQUENCE [LARGE SCALE GENOMIC DNA]</scope>
    <source>
        <strain evidence="6 7">DSM 20335</strain>
    </source>
</reference>
<gene>
    <name evidence="6" type="ORF">FC84_GL001085</name>
</gene>
<dbReference type="PROSITE" id="PS50885">
    <property type="entry name" value="HAMP"/>
    <property type="match status" value="1"/>
</dbReference>
<accession>A0A0R2BKE0</accession>
<dbReference type="Gene3D" id="3.30.565.10">
    <property type="entry name" value="Histidine kinase-like ATPase, C-terminal domain"/>
    <property type="match status" value="1"/>
</dbReference>
<dbReference type="EMBL" id="AYYK01000003">
    <property type="protein sequence ID" value="KRM79616.1"/>
    <property type="molecule type" value="Genomic_DNA"/>
</dbReference>
<dbReference type="PATRIC" id="fig|1423738.3.peg.1098"/>
<evidence type="ECO:0000256" key="2">
    <source>
        <dbReference type="ARBA" id="ARBA00022553"/>
    </source>
</evidence>
<comment type="subcellular location">
    <subcellularLocation>
        <location evidence="1">Membrane</location>
    </subcellularLocation>
</comment>
<feature type="transmembrane region" description="Helical" evidence="4">
    <location>
        <begin position="9"/>
        <end position="29"/>
    </location>
</feature>
<keyword evidence="4" id="KW-1133">Transmembrane helix</keyword>
<dbReference type="STRING" id="1423738.FC84_GL001085"/>
<comment type="caution">
    <text evidence="6">The sequence shown here is derived from an EMBL/GenBank/DDBJ whole genome shotgun (WGS) entry which is preliminary data.</text>
</comment>
<dbReference type="OrthoDB" id="9776552at2"/>
<dbReference type="PANTHER" id="PTHR42713:SF2">
    <property type="entry name" value="TWO-COMPONENT SENSOR KINASE YESM"/>
    <property type="match status" value="1"/>
</dbReference>
<evidence type="ECO:0000313" key="6">
    <source>
        <dbReference type="EMBL" id="KRM79616.1"/>
    </source>
</evidence>
<dbReference type="InterPro" id="IPR003660">
    <property type="entry name" value="HAMP_dom"/>
</dbReference>
<feature type="transmembrane region" description="Helical" evidence="4">
    <location>
        <begin position="262"/>
        <end position="284"/>
    </location>
</feature>
<dbReference type="InterPro" id="IPR036890">
    <property type="entry name" value="HATPase_C_sf"/>
</dbReference>
<proteinExistence type="predicted"/>